<dbReference type="Proteomes" id="UP000661435">
    <property type="component" value="Unassembled WGS sequence"/>
</dbReference>
<keyword evidence="3" id="KW-0804">Transcription</keyword>
<evidence type="ECO:0000256" key="2">
    <source>
        <dbReference type="ARBA" id="ARBA00023125"/>
    </source>
</evidence>
<evidence type="ECO:0000313" key="7">
    <source>
        <dbReference type="Proteomes" id="UP000661435"/>
    </source>
</evidence>
<dbReference type="SUPFAM" id="SSF51206">
    <property type="entry name" value="cAMP-binding domain-like"/>
    <property type="match status" value="1"/>
</dbReference>
<keyword evidence="2" id="KW-0238">DNA-binding</keyword>
<feature type="domain" description="Cyclic nucleotide-binding" evidence="4">
    <location>
        <begin position="10"/>
        <end position="118"/>
    </location>
</feature>
<dbReference type="PANTHER" id="PTHR24567">
    <property type="entry name" value="CRP FAMILY TRANSCRIPTIONAL REGULATORY PROTEIN"/>
    <property type="match status" value="1"/>
</dbReference>
<accession>A0A8J6M4I5</accession>
<dbReference type="Pfam" id="PF13545">
    <property type="entry name" value="HTH_Crp_2"/>
    <property type="match status" value="1"/>
</dbReference>
<evidence type="ECO:0000256" key="1">
    <source>
        <dbReference type="ARBA" id="ARBA00023015"/>
    </source>
</evidence>
<evidence type="ECO:0000256" key="3">
    <source>
        <dbReference type="ARBA" id="ARBA00023163"/>
    </source>
</evidence>
<dbReference type="PANTHER" id="PTHR24567:SF74">
    <property type="entry name" value="HTH-TYPE TRANSCRIPTIONAL REGULATOR ARCR"/>
    <property type="match status" value="1"/>
</dbReference>
<dbReference type="Gene3D" id="1.10.10.10">
    <property type="entry name" value="Winged helix-like DNA-binding domain superfamily/Winged helix DNA-binding domain"/>
    <property type="match status" value="1"/>
</dbReference>
<evidence type="ECO:0000313" key="6">
    <source>
        <dbReference type="EMBL" id="MBC5732557.1"/>
    </source>
</evidence>
<dbReference type="InterPro" id="IPR018490">
    <property type="entry name" value="cNMP-bd_dom_sf"/>
</dbReference>
<dbReference type="CDD" id="cd00038">
    <property type="entry name" value="CAP_ED"/>
    <property type="match status" value="1"/>
</dbReference>
<protein>
    <submittedName>
        <fullName evidence="6">Crp/Fnr family transcriptional regulator</fullName>
    </submittedName>
</protein>
<dbReference type="GO" id="GO:0003700">
    <property type="term" value="F:DNA-binding transcription factor activity"/>
    <property type="evidence" value="ECO:0007669"/>
    <property type="project" value="TreeGrafter"/>
</dbReference>
<sequence>MTSRDIWAPLAEQQQPQFYPPGRLIYLQDTEALQFYYIRSGTVKCFISSPEGDERTLTLHHAGDLIGEAAFFDRQPRVSSAVAVTRCELVAVDRSRLETVFALHPDLAVSMLEYLARTIRLLSVHVDGAFLQADRRIARHLLSLSPDPQGLLHCTHEDIGSTVGVSRVTVSRVLGEFDRQGWIETGYKSIKIRDPGALTELLSGET</sequence>
<dbReference type="Gene3D" id="2.60.120.10">
    <property type="entry name" value="Jelly Rolls"/>
    <property type="match status" value="1"/>
</dbReference>
<keyword evidence="1" id="KW-0805">Transcription regulation</keyword>
<feature type="domain" description="HTH crp-type" evidence="5">
    <location>
        <begin position="131"/>
        <end position="196"/>
    </location>
</feature>
<dbReference type="SUPFAM" id="SSF46785">
    <property type="entry name" value="Winged helix' DNA-binding domain"/>
    <property type="match status" value="1"/>
</dbReference>
<dbReference type="EMBL" id="JACOPP010000002">
    <property type="protein sequence ID" value="MBC5732557.1"/>
    <property type="molecule type" value="Genomic_DNA"/>
</dbReference>
<dbReference type="InterPro" id="IPR036388">
    <property type="entry name" value="WH-like_DNA-bd_sf"/>
</dbReference>
<dbReference type="SMART" id="SM00419">
    <property type="entry name" value="HTH_CRP"/>
    <property type="match status" value="1"/>
</dbReference>
<dbReference type="InterPro" id="IPR050397">
    <property type="entry name" value="Env_Response_Regulators"/>
</dbReference>
<dbReference type="InterPro" id="IPR014710">
    <property type="entry name" value="RmlC-like_jellyroll"/>
</dbReference>
<dbReference type="Pfam" id="PF00027">
    <property type="entry name" value="cNMP_binding"/>
    <property type="match status" value="1"/>
</dbReference>
<evidence type="ECO:0000259" key="5">
    <source>
        <dbReference type="PROSITE" id="PS51063"/>
    </source>
</evidence>
<gene>
    <name evidence="6" type="ORF">H8S57_02295</name>
</gene>
<dbReference type="AlphaFoldDB" id="A0A8J6M4I5"/>
<keyword evidence="7" id="KW-1185">Reference proteome</keyword>
<proteinExistence type="predicted"/>
<reference evidence="6" key="1">
    <citation type="submission" date="2020-08" db="EMBL/GenBank/DDBJ databases">
        <title>Genome public.</title>
        <authorList>
            <person name="Liu C."/>
            <person name="Sun Q."/>
        </authorList>
    </citation>
    <scope>NUCLEOTIDE SEQUENCE</scope>
    <source>
        <strain evidence="6">NSJ-51</strain>
    </source>
</reference>
<organism evidence="6 7">
    <name type="scientific">Lawsonibacter hominis</name>
    <dbReference type="NCBI Taxonomy" id="2763053"/>
    <lineage>
        <taxon>Bacteria</taxon>
        <taxon>Bacillati</taxon>
        <taxon>Bacillota</taxon>
        <taxon>Clostridia</taxon>
        <taxon>Eubacteriales</taxon>
        <taxon>Oscillospiraceae</taxon>
        <taxon>Lawsonibacter</taxon>
    </lineage>
</organism>
<evidence type="ECO:0000259" key="4">
    <source>
        <dbReference type="PROSITE" id="PS50042"/>
    </source>
</evidence>
<dbReference type="SMART" id="SM00100">
    <property type="entry name" value="cNMP"/>
    <property type="match status" value="1"/>
</dbReference>
<dbReference type="PROSITE" id="PS51063">
    <property type="entry name" value="HTH_CRP_2"/>
    <property type="match status" value="1"/>
</dbReference>
<dbReference type="PROSITE" id="PS50042">
    <property type="entry name" value="CNMP_BINDING_3"/>
    <property type="match status" value="1"/>
</dbReference>
<dbReference type="InterPro" id="IPR012318">
    <property type="entry name" value="HTH_CRP"/>
</dbReference>
<name>A0A8J6M4I5_9FIRM</name>
<dbReference type="GO" id="GO:0003677">
    <property type="term" value="F:DNA binding"/>
    <property type="evidence" value="ECO:0007669"/>
    <property type="project" value="UniProtKB-KW"/>
</dbReference>
<dbReference type="InterPro" id="IPR036390">
    <property type="entry name" value="WH_DNA-bd_sf"/>
</dbReference>
<dbReference type="InterPro" id="IPR000595">
    <property type="entry name" value="cNMP-bd_dom"/>
</dbReference>
<dbReference type="RefSeq" id="WP_186906456.1">
    <property type="nucleotide sequence ID" value="NZ_JACOPP010000002.1"/>
</dbReference>
<dbReference type="GO" id="GO:0005829">
    <property type="term" value="C:cytosol"/>
    <property type="evidence" value="ECO:0007669"/>
    <property type="project" value="TreeGrafter"/>
</dbReference>
<comment type="caution">
    <text evidence="6">The sequence shown here is derived from an EMBL/GenBank/DDBJ whole genome shotgun (WGS) entry which is preliminary data.</text>
</comment>